<organism evidence="1 2">
    <name type="scientific">Arthrobacter alpinus</name>
    <dbReference type="NCBI Taxonomy" id="656366"/>
    <lineage>
        <taxon>Bacteria</taxon>
        <taxon>Bacillati</taxon>
        <taxon>Actinomycetota</taxon>
        <taxon>Actinomycetes</taxon>
        <taxon>Micrococcales</taxon>
        <taxon>Micrococcaceae</taxon>
        <taxon>Arthrobacter</taxon>
    </lineage>
</organism>
<dbReference type="KEGG" id="aaq:AOC05_14555"/>
<reference evidence="2" key="1">
    <citation type="submission" date="2015-09" db="EMBL/GenBank/DDBJ databases">
        <title>Complete genome of Arthrobacter alpinus strain R3.8.</title>
        <authorList>
            <person name="See-Too W.S."/>
            <person name="Chan K.G."/>
        </authorList>
    </citation>
    <scope>NUCLEOTIDE SEQUENCE [LARGE SCALE GENOMIC DNA]</scope>
    <source>
        <strain evidence="2">R3.8</strain>
    </source>
</reference>
<evidence type="ECO:0000313" key="2">
    <source>
        <dbReference type="Proteomes" id="UP000062833"/>
    </source>
</evidence>
<dbReference type="Proteomes" id="UP000062833">
    <property type="component" value="Chromosome"/>
</dbReference>
<evidence type="ECO:0000313" key="1">
    <source>
        <dbReference type="EMBL" id="ALE93268.1"/>
    </source>
</evidence>
<dbReference type="EMBL" id="CP012677">
    <property type="protein sequence ID" value="ALE93268.1"/>
    <property type="molecule type" value="Genomic_DNA"/>
</dbReference>
<proteinExistence type="predicted"/>
<protein>
    <submittedName>
        <fullName evidence="1">Uncharacterized protein</fullName>
    </submittedName>
</protein>
<accession>A0A0M4RDB6</accession>
<sequence>MLVFRFGVQMAVFGFYIGTSFAPNRNGMPVLEAGSRANALVHDACASNNIRFTETSLLQSSGIVVSYLNRVGFPRLTPLPARRCASTAKVLGAYAPASGRCG</sequence>
<name>A0A0M4RDB6_9MICC</name>
<dbReference type="AlphaFoldDB" id="A0A0M4RDB6"/>
<gene>
    <name evidence="1" type="ORF">AOC05_14555</name>
</gene>
<keyword evidence="2" id="KW-1185">Reference proteome</keyword>